<evidence type="ECO:0000313" key="2">
    <source>
        <dbReference type="Proteomes" id="UP000831701"/>
    </source>
</evidence>
<keyword evidence="2" id="KW-1185">Reference proteome</keyword>
<evidence type="ECO:0000313" key="1">
    <source>
        <dbReference type="EMBL" id="KAI3364023.1"/>
    </source>
</evidence>
<comment type="caution">
    <text evidence="1">The sequence shown here is derived from an EMBL/GenBank/DDBJ whole genome shotgun (WGS) entry which is preliminary data.</text>
</comment>
<name>A0ACB8W891_9TELE</name>
<accession>A0ACB8W891</accession>
<protein>
    <submittedName>
        <fullName evidence="1">Uncharacterized protein</fullName>
    </submittedName>
</protein>
<gene>
    <name evidence="1" type="ORF">L3Q82_010791</name>
</gene>
<proteinExistence type="predicted"/>
<organism evidence="1 2">
    <name type="scientific">Scortum barcoo</name>
    <name type="common">barcoo grunter</name>
    <dbReference type="NCBI Taxonomy" id="214431"/>
    <lineage>
        <taxon>Eukaryota</taxon>
        <taxon>Metazoa</taxon>
        <taxon>Chordata</taxon>
        <taxon>Craniata</taxon>
        <taxon>Vertebrata</taxon>
        <taxon>Euteleostomi</taxon>
        <taxon>Actinopterygii</taxon>
        <taxon>Neopterygii</taxon>
        <taxon>Teleostei</taxon>
        <taxon>Neoteleostei</taxon>
        <taxon>Acanthomorphata</taxon>
        <taxon>Eupercaria</taxon>
        <taxon>Centrarchiformes</taxon>
        <taxon>Terapontoidei</taxon>
        <taxon>Terapontidae</taxon>
        <taxon>Scortum</taxon>
    </lineage>
</organism>
<dbReference type="EMBL" id="CM041543">
    <property type="protein sequence ID" value="KAI3364023.1"/>
    <property type="molecule type" value="Genomic_DNA"/>
</dbReference>
<dbReference type="Proteomes" id="UP000831701">
    <property type="component" value="Chromosome 13"/>
</dbReference>
<sequence length="637" mass="70356">MHICGLLEVILQVSALAVLLLFLSAQRLQQREGEPVGATLCICLHVAVQTNMVHPKKVQPGMLQSSLVHASVATMQNPMGCTLPRLSVSTRPPSMVASMEAVADGSAPFTMMKLKTVLAVFVVVVAYLVAGGLVFQALEQPFENNQKITITAEKAAFLQKHPCVSPDELEAIIKPGSCGSALASVASGRTVHHVLTPTDRTDPPSPHSVEAVNAGVNPIGDTSYNSSHWDLGSAFFFAGTVITTIGRYGNIAPSTEGGKIFCILYAIFGIPLFGFLLAGVGDQLGTIFVKSIAKVEKMFRNKQNQISQTKIRVASTLLFILAGCILFVTIPAVIFKHIEGWTALDSTYFVVITLTTVGIGDYVAGGDRRIEYRKWYRPLVWFWILGGLAYFAAVLNMIGDWLRVLSKKTKEEVGGIKAHAAEWKANVRAEFRETRRRMSVEVHDKLQRAATIRSMERRQLGLDQRAVSLDMLSPERRAIFNSLDTNSYKTSSQESIDTKLNNLRLRGAEQCERRSNHQTTSEDNIFNRLGSVTKLTKRNRNRDLKKNIPDEARRPHSEAYACSTPTFDCGTPTADEGKRKDEGEDDIEHKECNTSLSDFPLFVEACNPQNGFTPEQTKENENDKMNKTKELHIQMGP</sequence>
<reference evidence="1" key="1">
    <citation type="submission" date="2022-04" db="EMBL/GenBank/DDBJ databases">
        <title>Jade perch genome.</title>
        <authorList>
            <person name="Chao B."/>
        </authorList>
    </citation>
    <scope>NUCLEOTIDE SEQUENCE</scope>
    <source>
        <strain evidence="1">CB-2022</strain>
    </source>
</reference>